<protein>
    <recommendedName>
        <fullName evidence="1">CYTH domain-containing protein</fullName>
    </recommendedName>
</protein>
<dbReference type="InterPro" id="IPR033469">
    <property type="entry name" value="CYTH-like_dom_sf"/>
</dbReference>
<evidence type="ECO:0000259" key="1">
    <source>
        <dbReference type="Pfam" id="PF01928"/>
    </source>
</evidence>
<dbReference type="InterPro" id="IPR023577">
    <property type="entry name" value="CYTH_domain"/>
</dbReference>
<dbReference type="Gene3D" id="2.40.320.10">
    <property type="entry name" value="Hypothetical Protein Pfu-838710-001"/>
    <property type="match status" value="1"/>
</dbReference>
<dbReference type="AlphaFoldDB" id="A0A6A5VN35"/>
<sequence length="199" mass="22499">LEVERKFTPTPASLRLLRTNTCSPRFTSHAYLGHRTIADTYYDKARIFMDRGIYVRRRNGVWEVKVGGDSHLKGKAGEGSEVFDEYADIGAIRRLVQGKLRSAGQREGDDGVMQELDPVAEIVVRRDEWDVDGLRVVVDETQWGYTVGEVELTREGFEGQKEDAVKVMDEKVMAFMREHGDVFLAGGEGRPIGKLSAYW</sequence>
<organism evidence="2 3">
    <name type="scientific">Bimuria novae-zelandiae CBS 107.79</name>
    <dbReference type="NCBI Taxonomy" id="1447943"/>
    <lineage>
        <taxon>Eukaryota</taxon>
        <taxon>Fungi</taxon>
        <taxon>Dikarya</taxon>
        <taxon>Ascomycota</taxon>
        <taxon>Pezizomycotina</taxon>
        <taxon>Dothideomycetes</taxon>
        <taxon>Pleosporomycetidae</taxon>
        <taxon>Pleosporales</taxon>
        <taxon>Massarineae</taxon>
        <taxon>Didymosphaeriaceae</taxon>
        <taxon>Bimuria</taxon>
    </lineage>
</organism>
<feature type="non-terminal residue" evidence="2">
    <location>
        <position position="199"/>
    </location>
</feature>
<dbReference type="GO" id="GO:0042357">
    <property type="term" value="P:thiamine diphosphate metabolic process"/>
    <property type="evidence" value="ECO:0007669"/>
    <property type="project" value="TreeGrafter"/>
</dbReference>
<accession>A0A6A5VN35</accession>
<dbReference type="SUPFAM" id="SSF55154">
    <property type="entry name" value="CYTH-like phosphatases"/>
    <property type="match status" value="1"/>
</dbReference>
<dbReference type="EMBL" id="ML976661">
    <property type="protein sequence ID" value="KAF1978108.1"/>
    <property type="molecule type" value="Genomic_DNA"/>
</dbReference>
<gene>
    <name evidence="2" type="ORF">BU23DRAFT_364528</name>
</gene>
<evidence type="ECO:0000313" key="2">
    <source>
        <dbReference type="EMBL" id="KAF1978108.1"/>
    </source>
</evidence>
<proteinExistence type="predicted"/>
<dbReference type="GO" id="GO:0000287">
    <property type="term" value="F:magnesium ion binding"/>
    <property type="evidence" value="ECO:0007669"/>
    <property type="project" value="TreeGrafter"/>
</dbReference>
<feature type="non-terminal residue" evidence="2">
    <location>
        <position position="1"/>
    </location>
</feature>
<reference evidence="2" key="1">
    <citation type="journal article" date="2020" name="Stud. Mycol.">
        <title>101 Dothideomycetes genomes: a test case for predicting lifestyles and emergence of pathogens.</title>
        <authorList>
            <person name="Haridas S."/>
            <person name="Albert R."/>
            <person name="Binder M."/>
            <person name="Bloem J."/>
            <person name="Labutti K."/>
            <person name="Salamov A."/>
            <person name="Andreopoulos B."/>
            <person name="Baker S."/>
            <person name="Barry K."/>
            <person name="Bills G."/>
            <person name="Bluhm B."/>
            <person name="Cannon C."/>
            <person name="Castanera R."/>
            <person name="Culley D."/>
            <person name="Daum C."/>
            <person name="Ezra D."/>
            <person name="Gonzalez J."/>
            <person name="Henrissat B."/>
            <person name="Kuo A."/>
            <person name="Liang C."/>
            <person name="Lipzen A."/>
            <person name="Lutzoni F."/>
            <person name="Magnuson J."/>
            <person name="Mondo S."/>
            <person name="Nolan M."/>
            <person name="Ohm R."/>
            <person name="Pangilinan J."/>
            <person name="Park H.-J."/>
            <person name="Ramirez L."/>
            <person name="Alfaro M."/>
            <person name="Sun H."/>
            <person name="Tritt A."/>
            <person name="Yoshinaga Y."/>
            <person name="Zwiers L.-H."/>
            <person name="Turgeon B."/>
            <person name="Goodwin S."/>
            <person name="Spatafora J."/>
            <person name="Crous P."/>
            <person name="Grigoriev I."/>
        </authorList>
    </citation>
    <scope>NUCLEOTIDE SEQUENCE</scope>
    <source>
        <strain evidence="2">CBS 107.79</strain>
    </source>
</reference>
<keyword evidence="3" id="KW-1185">Reference proteome</keyword>
<dbReference type="OrthoDB" id="442176at2759"/>
<dbReference type="PANTHER" id="PTHR14586:SF1">
    <property type="entry name" value="THIAMINE-TRIPHOSPHATASE"/>
    <property type="match status" value="1"/>
</dbReference>
<dbReference type="Pfam" id="PF01928">
    <property type="entry name" value="CYTH"/>
    <property type="match status" value="1"/>
</dbReference>
<dbReference type="Proteomes" id="UP000800036">
    <property type="component" value="Unassembled WGS sequence"/>
</dbReference>
<feature type="domain" description="CYTH" evidence="1">
    <location>
        <begin position="2"/>
        <end position="169"/>
    </location>
</feature>
<evidence type="ECO:0000313" key="3">
    <source>
        <dbReference type="Proteomes" id="UP000800036"/>
    </source>
</evidence>
<dbReference type="InterPro" id="IPR039582">
    <property type="entry name" value="THTPA"/>
</dbReference>
<dbReference type="GO" id="GO:0050333">
    <property type="term" value="F:thiamine triphosphate phosphatase activity"/>
    <property type="evidence" value="ECO:0007669"/>
    <property type="project" value="InterPro"/>
</dbReference>
<name>A0A6A5VN35_9PLEO</name>
<dbReference type="PANTHER" id="PTHR14586">
    <property type="entry name" value="THIAMINE-TRIPHOSPHATASE"/>
    <property type="match status" value="1"/>
</dbReference>